<dbReference type="HOGENOM" id="CLU_092894_1_0_1"/>
<feature type="compositionally biased region" description="Acidic residues" evidence="1">
    <location>
        <begin position="125"/>
        <end position="140"/>
    </location>
</feature>
<feature type="compositionally biased region" description="Basic and acidic residues" evidence="1">
    <location>
        <begin position="70"/>
        <end position="107"/>
    </location>
</feature>
<name>A0A067PQ29_9AGAM</name>
<feature type="compositionally biased region" description="Polar residues" evidence="1">
    <location>
        <begin position="161"/>
        <end position="184"/>
    </location>
</feature>
<feature type="region of interest" description="Disordered" evidence="1">
    <location>
        <begin position="1"/>
        <end position="230"/>
    </location>
</feature>
<organism evidence="2 3">
    <name type="scientific">Jaapia argillacea MUCL 33604</name>
    <dbReference type="NCBI Taxonomy" id="933084"/>
    <lineage>
        <taxon>Eukaryota</taxon>
        <taxon>Fungi</taxon>
        <taxon>Dikarya</taxon>
        <taxon>Basidiomycota</taxon>
        <taxon>Agaricomycotina</taxon>
        <taxon>Agaricomycetes</taxon>
        <taxon>Agaricomycetidae</taxon>
        <taxon>Jaapiales</taxon>
        <taxon>Jaapiaceae</taxon>
        <taxon>Jaapia</taxon>
    </lineage>
</organism>
<gene>
    <name evidence="2" type="ORF">JAAARDRAFT_36367</name>
</gene>
<evidence type="ECO:0000256" key="1">
    <source>
        <dbReference type="SAM" id="MobiDB-lite"/>
    </source>
</evidence>
<evidence type="ECO:0000313" key="2">
    <source>
        <dbReference type="EMBL" id="KDQ56894.1"/>
    </source>
</evidence>
<feature type="compositionally biased region" description="Basic and acidic residues" evidence="1">
    <location>
        <begin position="141"/>
        <end position="151"/>
    </location>
</feature>
<dbReference type="Proteomes" id="UP000027265">
    <property type="component" value="Unassembled WGS sequence"/>
</dbReference>
<dbReference type="OrthoDB" id="3269227at2759"/>
<keyword evidence="3" id="KW-1185">Reference proteome</keyword>
<feature type="compositionally biased region" description="Basic and acidic residues" evidence="1">
    <location>
        <begin position="221"/>
        <end position="230"/>
    </location>
</feature>
<dbReference type="AlphaFoldDB" id="A0A067PQ29"/>
<dbReference type="InParanoid" id="A0A067PQ29"/>
<dbReference type="EMBL" id="KL197721">
    <property type="protein sequence ID" value="KDQ56894.1"/>
    <property type="molecule type" value="Genomic_DNA"/>
</dbReference>
<proteinExistence type="predicted"/>
<accession>A0A067PQ29</accession>
<evidence type="ECO:0000313" key="3">
    <source>
        <dbReference type="Proteomes" id="UP000027265"/>
    </source>
</evidence>
<reference evidence="3" key="1">
    <citation type="journal article" date="2014" name="Proc. Natl. Acad. Sci. U.S.A.">
        <title>Extensive sampling of basidiomycete genomes demonstrates inadequacy of the white-rot/brown-rot paradigm for wood decay fungi.</title>
        <authorList>
            <person name="Riley R."/>
            <person name="Salamov A.A."/>
            <person name="Brown D.W."/>
            <person name="Nagy L.G."/>
            <person name="Floudas D."/>
            <person name="Held B.W."/>
            <person name="Levasseur A."/>
            <person name="Lombard V."/>
            <person name="Morin E."/>
            <person name="Otillar R."/>
            <person name="Lindquist E.A."/>
            <person name="Sun H."/>
            <person name="LaButti K.M."/>
            <person name="Schmutz J."/>
            <person name="Jabbour D."/>
            <person name="Luo H."/>
            <person name="Baker S.E."/>
            <person name="Pisabarro A.G."/>
            <person name="Walton J.D."/>
            <person name="Blanchette R.A."/>
            <person name="Henrissat B."/>
            <person name="Martin F."/>
            <person name="Cullen D."/>
            <person name="Hibbett D.S."/>
            <person name="Grigoriev I.V."/>
        </authorList>
    </citation>
    <scope>NUCLEOTIDE SEQUENCE [LARGE SCALE GENOMIC DNA]</scope>
    <source>
        <strain evidence="3">MUCL 33604</strain>
    </source>
</reference>
<feature type="compositionally biased region" description="Polar residues" evidence="1">
    <location>
        <begin position="1"/>
        <end position="13"/>
    </location>
</feature>
<protein>
    <submittedName>
        <fullName evidence="2">Uncharacterized protein</fullName>
    </submittedName>
</protein>
<sequence length="230" mass="25058">MFQNFVRRISSSFLPRPDRPWSEDATSNAPQIGRKRRLSTPEPEAEEQSHRPTAKRSKTDEGNGSGDTSGSRDESPKPVKETEEVKEIREGVKEVHLEVDGTGKELSGEEAVSEVEVAAAVPLPEDMDDLKEPGDLETEEDEKHSELERPTSEASPARTLPSATILTSETADPTSTAGDLTNPKSPEDLSIAPEADPTPLEPISQVATTKDQELTEAETEATEKEITKTE</sequence>